<evidence type="ECO:0000313" key="2">
    <source>
        <dbReference type="Proteomes" id="UP000737018"/>
    </source>
</evidence>
<dbReference type="OrthoDB" id="1745712at2759"/>
<accession>A0A8J4VD98</accession>
<organism evidence="1 2">
    <name type="scientific">Castanea mollissima</name>
    <name type="common">Chinese chestnut</name>
    <dbReference type="NCBI Taxonomy" id="60419"/>
    <lineage>
        <taxon>Eukaryota</taxon>
        <taxon>Viridiplantae</taxon>
        <taxon>Streptophyta</taxon>
        <taxon>Embryophyta</taxon>
        <taxon>Tracheophyta</taxon>
        <taxon>Spermatophyta</taxon>
        <taxon>Magnoliopsida</taxon>
        <taxon>eudicotyledons</taxon>
        <taxon>Gunneridae</taxon>
        <taxon>Pentapetalae</taxon>
        <taxon>rosids</taxon>
        <taxon>fabids</taxon>
        <taxon>Fagales</taxon>
        <taxon>Fagaceae</taxon>
        <taxon>Castanea</taxon>
    </lineage>
</organism>
<gene>
    <name evidence="1" type="ORF">CMV_020793</name>
</gene>
<comment type="caution">
    <text evidence="1">The sequence shown here is derived from an EMBL/GenBank/DDBJ whole genome shotgun (WGS) entry which is preliminary data.</text>
</comment>
<keyword evidence="2" id="KW-1185">Reference proteome</keyword>
<proteinExistence type="predicted"/>
<dbReference type="AlphaFoldDB" id="A0A8J4VD98"/>
<dbReference type="Proteomes" id="UP000737018">
    <property type="component" value="Unassembled WGS sequence"/>
</dbReference>
<evidence type="ECO:0000313" key="1">
    <source>
        <dbReference type="EMBL" id="KAF3953787.1"/>
    </source>
</evidence>
<dbReference type="EMBL" id="JRKL02003934">
    <property type="protein sequence ID" value="KAF3953787.1"/>
    <property type="molecule type" value="Genomic_DNA"/>
</dbReference>
<reference evidence="1" key="1">
    <citation type="submission" date="2020-03" db="EMBL/GenBank/DDBJ databases">
        <title>Castanea mollissima Vanexum genome sequencing.</title>
        <authorList>
            <person name="Staton M."/>
        </authorList>
    </citation>
    <scope>NUCLEOTIDE SEQUENCE</scope>
    <source>
        <tissue evidence="1">Leaf</tissue>
    </source>
</reference>
<sequence>MSNSQCDKVTTAGFSELVQNFHSLEPLRCGLTARASSWAVAVFSSAAIAWNTLNNSELSLSGPVGQVYAMVVGNDLLFAGTQDSIWVSIRSPK</sequence>
<name>A0A8J4VD98_9ROSI</name>
<protein>
    <submittedName>
        <fullName evidence="1">Uncharacterized protein</fullName>
    </submittedName>
</protein>